<dbReference type="Proteomes" id="UP000663868">
    <property type="component" value="Unassembled WGS sequence"/>
</dbReference>
<feature type="transmembrane region" description="Helical" evidence="1">
    <location>
        <begin position="221"/>
        <end position="243"/>
    </location>
</feature>
<dbReference type="EMBL" id="CAJOBB010000430">
    <property type="protein sequence ID" value="CAF3677823.1"/>
    <property type="molecule type" value="Genomic_DNA"/>
</dbReference>
<protein>
    <submittedName>
        <fullName evidence="2">Uncharacterized protein</fullName>
    </submittedName>
</protein>
<comment type="caution">
    <text evidence="2">The sequence shown here is derived from an EMBL/GenBank/DDBJ whole genome shotgun (WGS) entry which is preliminary data.</text>
</comment>
<keyword evidence="1" id="KW-1133">Transmembrane helix</keyword>
<name>A0A818SUD4_9BILA</name>
<evidence type="ECO:0000313" key="3">
    <source>
        <dbReference type="Proteomes" id="UP000663868"/>
    </source>
</evidence>
<accession>A0A818SUD4</accession>
<evidence type="ECO:0000256" key="1">
    <source>
        <dbReference type="SAM" id="Phobius"/>
    </source>
</evidence>
<reference evidence="2" key="1">
    <citation type="submission" date="2021-02" db="EMBL/GenBank/DDBJ databases">
        <authorList>
            <person name="Nowell W R."/>
        </authorList>
    </citation>
    <scope>NUCLEOTIDE SEQUENCE</scope>
</reference>
<evidence type="ECO:0000313" key="2">
    <source>
        <dbReference type="EMBL" id="CAF3677823.1"/>
    </source>
</evidence>
<gene>
    <name evidence="2" type="ORF">KXQ929_LOCUS9451</name>
</gene>
<organism evidence="2 3">
    <name type="scientific">Adineta steineri</name>
    <dbReference type="NCBI Taxonomy" id="433720"/>
    <lineage>
        <taxon>Eukaryota</taxon>
        <taxon>Metazoa</taxon>
        <taxon>Spiralia</taxon>
        <taxon>Gnathifera</taxon>
        <taxon>Rotifera</taxon>
        <taxon>Eurotatoria</taxon>
        <taxon>Bdelloidea</taxon>
        <taxon>Adinetida</taxon>
        <taxon>Adinetidae</taxon>
        <taxon>Adineta</taxon>
    </lineage>
</organism>
<sequence length="364" mass="41332">MFNDQQYIIPSVYKLKINRIYIPISKIFQNIHMMNSLIVNIPSTTQRTRFNKKIIQQLTKAFNNEQYLASLSIPVQEQQVSTVPSSSSSSTQISIEHFMNKKNKTDPTLSSVIQIEQSLSLPLTQPIPHSIINSKQTTNRIFNETNSTHFLHSSEHVSLTPINSSSKKTLELLNTNDDKSFNHVRYYQIGSIFTSTSTFIMHQNEVIAHATASNPFLSDTIFIIIIATLTIIILLFCFGFFCLCRRTTKRNISPSFDGSSYTGLHGHSFTIPIDDDYHHQQISNHKNDISSSSIQTKSSINHPSLMNDRILLPQTVALHHTAKQKAQISKNKLKKKRVGFCCCSSKKTKSTIINAQTRIKRNDM</sequence>
<dbReference type="AlphaFoldDB" id="A0A818SUD4"/>
<proteinExistence type="predicted"/>
<keyword evidence="1" id="KW-0472">Membrane</keyword>
<keyword evidence="1" id="KW-0812">Transmembrane</keyword>